<reference evidence="1" key="1">
    <citation type="submission" date="2021-01" db="EMBL/GenBank/DDBJ databases">
        <authorList>
            <consortium name="Genoscope - CEA"/>
            <person name="William W."/>
        </authorList>
    </citation>
    <scope>NUCLEOTIDE SEQUENCE</scope>
</reference>
<dbReference type="Proteomes" id="UP001295469">
    <property type="component" value="Chromosome C04"/>
</dbReference>
<gene>
    <name evidence="1" type="ORF">DARMORV10_C04P23160.1</name>
</gene>
<dbReference type="SMR" id="A0A816JL48"/>
<accession>A0A816JL48</accession>
<dbReference type="AlphaFoldDB" id="A0A816JL48"/>
<dbReference type="EMBL" id="HG994368">
    <property type="protein sequence ID" value="CAF1832012.1"/>
    <property type="molecule type" value="Genomic_DNA"/>
</dbReference>
<sequence length="130" mass="14870">MDRSPTIKRGVPELNDYGVSSWEDRVMATCREASKRWGKNGASGRELMDQVTGRSRWIAMEQFTESVKREIAKSIAAVQALTWEAIGSRTWESAVVRNRENVMESNRVSDRDIEMKSVTDKSRYIHEASE</sequence>
<name>A0A816JL48_BRANA</name>
<evidence type="ECO:0000313" key="1">
    <source>
        <dbReference type="EMBL" id="CAF1832012.1"/>
    </source>
</evidence>
<organism evidence="1">
    <name type="scientific">Brassica napus</name>
    <name type="common">Rape</name>
    <dbReference type="NCBI Taxonomy" id="3708"/>
    <lineage>
        <taxon>Eukaryota</taxon>
        <taxon>Viridiplantae</taxon>
        <taxon>Streptophyta</taxon>
        <taxon>Embryophyta</taxon>
        <taxon>Tracheophyta</taxon>
        <taxon>Spermatophyta</taxon>
        <taxon>Magnoliopsida</taxon>
        <taxon>eudicotyledons</taxon>
        <taxon>Gunneridae</taxon>
        <taxon>Pentapetalae</taxon>
        <taxon>rosids</taxon>
        <taxon>malvids</taxon>
        <taxon>Brassicales</taxon>
        <taxon>Brassicaceae</taxon>
        <taxon>Brassiceae</taxon>
        <taxon>Brassica</taxon>
    </lineage>
</organism>
<protein>
    <submittedName>
        <fullName evidence="1">(rape) hypothetical protein</fullName>
    </submittedName>
</protein>
<proteinExistence type="predicted"/>